<name>A0A6B2R342_9BURK</name>
<gene>
    <name evidence="1" type="ORF">G3I67_14835</name>
</gene>
<evidence type="ECO:0000313" key="1">
    <source>
        <dbReference type="EMBL" id="NDY84498.1"/>
    </source>
</evidence>
<accession>A0A6B2R342</accession>
<dbReference type="RefSeq" id="WP_163656353.1">
    <property type="nucleotide sequence ID" value="NZ_JAAGRN010000023.1"/>
</dbReference>
<reference evidence="1" key="1">
    <citation type="submission" date="2020-02" db="EMBL/GenBank/DDBJ databases">
        <authorList>
            <person name="Chen W.-M."/>
        </authorList>
    </citation>
    <scope>NUCLEOTIDE SEQUENCE</scope>
    <source>
        <strain evidence="1">NBD-18</strain>
    </source>
</reference>
<organism evidence="1">
    <name type="scientific">Sheuella amnicola</name>
    <dbReference type="NCBI Taxonomy" id="2707330"/>
    <lineage>
        <taxon>Bacteria</taxon>
        <taxon>Pseudomonadati</taxon>
        <taxon>Pseudomonadota</taxon>
        <taxon>Betaproteobacteria</taxon>
        <taxon>Burkholderiales</taxon>
        <taxon>Alcaligenaceae</taxon>
        <taxon>Sheuella</taxon>
    </lineage>
</organism>
<comment type="caution">
    <text evidence="1">The sequence shown here is derived from an EMBL/GenBank/DDBJ whole genome shotgun (WGS) entry which is preliminary data.</text>
</comment>
<protein>
    <submittedName>
        <fullName evidence="1">Uncharacterized protein</fullName>
    </submittedName>
</protein>
<proteinExistence type="predicted"/>
<dbReference type="AlphaFoldDB" id="A0A6B2R342"/>
<sequence>MLTQHPTASGRTYAIYGGIYVSVR</sequence>
<dbReference type="EMBL" id="JAAGRN010000023">
    <property type="protein sequence ID" value="NDY84498.1"/>
    <property type="molecule type" value="Genomic_DNA"/>
</dbReference>